<organism evidence="2 4">
    <name type="scientific">Vibrio cholerae</name>
    <dbReference type="NCBI Taxonomy" id="666"/>
    <lineage>
        <taxon>Bacteria</taxon>
        <taxon>Pseudomonadati</taxon>
        <taxon>Pseudomonadota</taxon>
        <taxon>Gammaproteobacteria</taxon>
        <taxon>Vibrionales</taxon>
        <taxon>Vibrionaceae</taxon>
        <taxon>Vibrio</taxon>
    </lineage>
</organism>
<proteinExistence type="predicted"/>
<evidence type="ECO:0000313" key="6">
    <source>
        <dbReference type="Proteomes" id="UP000046067"/>
    </source>
</evidence>
<dbReference type="AlphaFoldDB" id="A0A655NWZ7"/>
<protein>
    <submittedName>
        <fullName evidence="2">ABC transporter ATP-binding protein</fullName>
    </submittedName>
</protein>
<dbReference type="Proteomes" id="UP000041770">
    <property type="component" value="Unassembled WGS sequence"/>
</dbReference>
<keyword evidence="2" id="KW-0547">Nucleotide-binding</keyword>
<evidence type="ECO:0000313" key="1">
    <source>
        <dbReference type="EMBL" id="CSA78975.1"/>
    </source>
</evidence>
<dbReference type="Proteomes" id="UP000046067">
    <property type="component" value="Unassembled WGS sequence"/>
</dbReference>
<accession>A0A655NWZ7</accession>
<evidence type="ECO:0000313" key="3">
    <source>
        <dbReference type="EMBL" id="CSC75510.1"/>
    </source>
</evidence>
<dbReference type="EMBL" id="CWQJ01000031">
    <property type="protein sequence ID" value="CSC75510.1"/>
    <property type="molecule type" value="Genomic_DNA"/>
</dbReference>
<sequence>MKSLGHELGTTFVVATHDGRMAAQCDRTLNLVDGQISLEAMQWAS</sequence>
<keyword evidence="2" id="KW-0067">ATP-binding</keyword>
<evidence type="ECO:0000313" key="2">
    <source>
        <dbReference type="EMBL" id="CSC37616.1"/>
    </source>
</evidence>
<evidence type="ECO:0000313" key="5">
    <source>
        <dbReference type="Proteomes" id="UP000044806"/>
    </source>
</evidence>
<gene>
    <name evidence="1" type="ORF">ERS013165_02428</name>
    <name evidence="2" type="ORF">ERS013200_01256</name>
    <name evidence="3" type="ORF">ERS013201_03461</name>
</gene>
<dbReference type="GO" id="GO:0005524">
    <property type="term" value="F:ATP binding"/>
    <property type="evidence" value="ECO:0007669"/>
    <property type="project" value="UniProtKB-KW"/>
</dbReference>
<name>A0A655NWZ7_VIBCL</name>
<reference evidence="4 5" key="1">
    <citation type="submission" date="2015-07" db="EMBL/GenBank/DDBJ databases">
        <authorList>
            <consortium name="Pathogen Informatics"/>
        </authorList>
    </citation>
    <scope>NUCLEOTIDE SEQUENCE [LARGE SCALE GENOMIC DNA]</scope>
    <source>
        <strain evidence="2 4">A316</strain>
        <strain evidence="3 6">A325</strain>
        <strain evidence="1 5">A51</strain>
    </source>
</reference>
<dbReference type="EMBL" id="CWQY01000006">
    <property type="protein sequence ID" value="CSC37616.1"/>
    <property type="molecule type" value="Genomic_DNA"/>
</dbReference>
<dbReference type="Proteomes" id="UP000044806">
    <property type="component" value="Unassembled WGS sequence"/>
</dbReference>
<dbReference type="EMBL" id="CWOW01000012">
    <property type="protein sequence ID" value="CSA78975.1"/>
    <property type="molecule type" value="Genomic_DNA"/>
</dbReference>
<evidence type="ECO:0000313" key="4">
    <source>
        <dbReference type="Proteomes" id="UP000041770"/>
    </source>
</evidence>